<protein>
    <recommendedName>
        <fullName evidence="3">DDE-1 domain-containing protein</fullName>
    </recommendedName>
</protein>
<gene>
    <name evidence="1" type="ORF">niasHT_024131</name>
</gene>
<dbReference type="EMBL" id="JBICBT010000690">
    <property type="protein sequence ID" value="KAL3105237.1"/>
    <property type="molecule type" value="Genomic_DNA"/>
</dbReference>
<evidence type="ECO:0008006" key="3">
    <source>
        <dbReference type="Google" id="ProtNLM"/>
    </source>
</evidence>
<organism evidence="1 2">
    <name type="scientific">Heterodera trifolii</name>
    <dbReference type="NCBI Taxonomy" id="157864"/>
    <lineage>
        <taxon>Eukaryota</taxon>
        <taxon>Metazoa</taxon>
        <taxon>Ecdysozoa</taxon>
        <taxon>Nematoda</taxon>
        <taxon>Chromadorea</taxon>
        <taxon>Rhabditida</taxon>
        <taxon>Tylenchina</taxon>
        <taxon>Tylenchomorpha</taxon>
        <taxon>Tylenchoidea</taxon>
        <taxon>Heteroderidae</taxon>
        <taxon>Heteroderinae</taxon>
        <taxon>Heterodera</taxon>
    </lineage>
</organism>
<reference evidence="1 2" key="1">
    <citation type="submission" date="2024-10" db="EMBL/GenBank/DDBJ databases">
        <authorList>
            <person name="Kim D."/>
        </authorList>
    </citation>
    <scope>NUCLEOTIDE SEQUENCE [LARGE SCALE GENOMIC DNA]</scope>
    <source>
        <strain evidence="1">BH-2024</strain>
    </source>
</reference>
<name>A0ABD2KRA0_9BILA</name>
<proteinExistence type="predicted"/>
<sequence>MDERNPFASLKKAPDVCWNAPFKNAIREKYNDWMVNGEKPTTSTGNLKAPPMDIYLEWIASAWESIPKPLIEDSFLTCGITKEIDGRHDEKIHVFKKDGAIPNGLALLKQRRKEDAVIKGVEEIDLGEDESDASAFLCATDSSVSYKIDFEVPTPPIEPFELMNERTKEKLTLKNVSSLVNILKRKDFLQKAAIEGAKAFGVLADHKIMVN</sequence>
<keyword evidence="2" id="KW-1185">Reference proteome</keyword>
<evidence type="ECO:0000313" key="1">
    <source>
        <dbReference type="EMBL" id="KAL3105237.1"/>
    </source>
</evidence>
<comment type="caution">
    <text evidence="1">The sequence shown here is derived from an EMBL/GenBank/DDBJ whole genome shotgun (WGS) entry which is preliminary data.</text>
</comment>
<dbReference type="Proteomes" id="UP001620626">
    <property type="component" value="Unassembled WGS sequence"/>
</dbReference>
<dbReference type="AlphaFoldDB" id="A0ABD2KRA0"/>
<accession>A0ABD2KRA0</accession>
<evidence type="ECO:0000313" key="2">
    <source>
        <dbReference type="Proteomes" id="UP001620626"/>
    </source>
</evidence>